<keyword evidence="5" id="KW-1185">Reference proteome</keyword>
<dbReference type="InterPro" id="IPR001387">
    <property type="entry name" value="Cro/C1-type_HTH"/>
</dbReference>
<evidence type="ECO:0000313" key="5">
    <source>
        <dbReference type="Proteomes" id="UP001200313"/>
    </source>
</evidence>
<reference evidence="3 5" key="1">
    <citation type="submission" date="2022-01" db="EMBL/GenBank/DDBJ databases">
        <title>Collection of gut derived symbiotic bacterial strains cultured from healthy donors.</title>
        <authorList>
            <person name="Lin H."/>
            <person name="Kohout C."/>
            <person name="Waligurski E."/>
            <person name="Pamer E.G."/>
        </authorList>
    </citation>
    <scope>NUCLEOTIDE SEQUENCE [LARGE SCALE GENOMIC DNA]</scope>
    <source>
        <strain evidence="3 5">DFI.3.7</strain>
    </source>
</reference>
<dbReference type="SMART" id="SM00530">
    <property type="entry name" value="HTH_XRE"/>
    <property type="match status" value="1"/>
</dbReference>
<dbReference type="Proteomes" id="UP001200313">
    <property type="component" value="Unassembled WGS sequence"/>
</dbReference>
<feature type="domain" description="HTH cro/C1-type" evidence="2">
    <location>
        <begin position="11"/>
        <end position="65"/>
    </location>
</feature>
<protein>
    <submittedName>
        <fullName evidence="4">Helix-turn-helix domain-containing protein</fullName>
    </submittedName>
</protein>
<evidence type="ECO:0000313" key="3">
    <source>
        <dbReference type="EMBL" id="MCG4526842.1"/>
    </source>
</evidence>
<name>A0AAW5JHT8_9FIRM</name>
<dbReference type="Gene3D" id="1.10.260.40">
    <property type="entry name" value="lambda repressor-like DNA-binding domains"/>
    <property type="match status" value="1"/>
</dbReference>
<evidence type="ECO:0000313" key="6">
    <source>
        <dbReference type="Proteomes" id="UP001204562"/>
    </source>
</evidence>
<keyword evidence="1" id="KW-0238">DNA-binding</keyword>
<evidence type="ECO:0000259" key="2">
    <source>
        <dbReference type="PROSITE" id="PS50943"/>
    </source>
</evidence>
<accession>A0AAW5JHT8</accession>
<dbReference type="PANTHER" id="PTHR46558:SF11">
    <property type="entry name" value="HTH-TYPE TRANSCRIPTIONAL REGULATOR XRE"/>
    <property type="match status" value="1"/>
</dbReference>
<dbReference type="InterPro" id="IPR010982">
    <property type="entry name" value="Lambda_DNA-bd_dom_sf"/>
</dbReference>
<dbReference type="EMBL" id="JANFYS010000003">
    <property type="protein sequence ID" value="MCQ4769367.1"/>
    <property type="molecule type" value="Genomic_DNA"/>
</dbReference>
<dbReference type="AlphaFoldDB" id="A0AAW5JHT8"/>
<sequence>MEYLQIFSQRVYELRKKRGLSQKELGEAVGLSHKAISTIESGARSTTIEKLIALADFFGVTIDYLIGREPPSGGPSCPTPTDRR</sequence>
<dbReference type="CDD" id="cd00093">
    <property type="entry name" value="HTH_XRE"/>
    <property type="match status" value="1"/>
</dbReference>
<dbReference type="RefSeq" id="WP_050617328.1">
    <property type="nucleotide sequence ID" value="NZ_JAKNJB010000009.1"/>
</dbReference>
<dbReference type="PROSITE" id="PS50943">
    <property type="entry name" value="HTH_CROC1"/>
    <property type="match status" value="1"/>
</dbReference>
<dbReference type="Proteomes" id="UP001204562">
    <property type="component" value="Unassembled WGS sequence"/>
</dbReference>
<proteinExistence type="predicted"/>
<organism evidence="4 6">
    <name type="scientific">Intestinimonas massiliensis</name>
    <name type="common">ex Afouda et al. 2020</name>
    <dbReference type="NCBI Taxonomy" id="1673721"/>
    <lineage>
        <taxon>Bacteria</taxon>
        <taxon>Bacillati</taxon>
        <taxon>Bacillota</taxon>
        <taxon>Clostridia</taxon>
        <taxon>Eubacteriales</taxon>
        <taxon>Intestinimonas</taxon>
    </lineage>
</organism>
<dbReference type="EMBL" id="JAKNJB010000009">
    <property type="protein sequence ID" value="MCG4526842.1"/>
    <property type="molecule type" value="Genomic_DNA"/>
</dbReference>
<comment type="caution">
    <text evidence="4">The sequence shown here is derived from an EMBL/GenBank/DDBJ whole genome shotgun (WGS) entry which is preliminary data.</text>
</comment>
<dbReference type="GO" id="GO:0003677">
    <property type="term" value="F:DNA binding"/>
    <property type="evidence" value="ECO:0007669"/>
    <property type="project" value="UniProtKB-KW"/>
</dbReference>
<gene>
    <name evidence="3" type="ORF">L0P79_07090</name>
    <name evidence="4" type="ORF">NE579_02655</name>
</gene>
<reference evidence="4" key="2">
    <citation type="submission" date="2022-06" db="EMBL/GenBank/DDBJ databases">
        <title>Isolation of gut microbiota from human fecal samples.</title>
        <authorList>
            <person name="Pamer E.G."/>
            <person name="Barat B."/>
            <person name="Waligurski E."/>
            <person name="Medina S."/>
            <person name="Paddock L."/>
            <person name="Mostad J."/>
        </authorList>
    </citation>
    <scope>NUCLEOTIDE SEQUENCE</scope>
    <source>
        <strain evidence="4">DFI.9.91</strain>
    </source>
</reference>
<evidence type="ECO:0000313" key="4">
    <source>
        <dbReference type="EMBL" id="MCQ4769367.1"/>
    </source>
</evidence>
<dbReference type="Pfam" id="PF01381">
    <property type="entry name" value="HTH_3"/>
    <property type="match status" value="1"/>
</dbReference>
<dbReference type="SUPFAM" id="SSF47413">
    <property type="entry name" value="lambda repressor-like DNA-binding domains"/>
    <property type="match status" value="1"/>
</dbReference>
<evidence type="ECO:0000256" key="1">
    <source>
        <dbReference type="ARBA" id="ARBA00023125"/>
    </source>
</evidence>
<dbReference type="PANTHER" id="PTHR46558">
    <property type="entry name" value="TRACRIPTIONAL REGULATORY PROTEIN-RELATED-RELATED"/>
    <property type="match status" value="1"/>
</dbReference>